<dbReference type="AlphaFoldDB" id="A0A7X1THL7"/>
<gene>
    <name evidence="1" type="ORF">GCT13_22875</name>
</gene>
<evidence type="ECO:0000313" key="2">
    <source>
        <dbReference type="Proteomes" id="UP000484381"/>
    </source>
</evidence>
<keyword evidence="2" id="KW-1185">Reference proteome</keyword>
<name>A0A7X1THL7_9BURK</name>
<reference evidence="1 2" key="1">
    <citation type="submission" date="2019-10" db="EMBL/GenBank/DDBJ databases">
        <title>Paraburkholderia sp. isolated from nodules of Mimosa pudica from Brazilian Atlantic Forest soils.</title>
        <authorList>
            <person name="Paulitsch F."/>
            <person name="Hungria M."/>
            <person name="Dall'Agnol R."/>
        </authorList>
    </citation>
    <scope>NUCLEOTIDE SEQUENCE [LARGE SCALE GENOMIC DNA]</scope>
    <source>
        <strain evidence="1 2">CNPSo 3157</strain>
    </source>
</reference>
<evidence type="ECO:0000313" key="1">
    <source>
        <dbReference type="EMBL" id="MPW19665.1"/>
    </source>
</evidence>
<sequence>MREPPMEMSTAGSRFVCTAALAATFALIEADAAARECPDFVELPSGSSFNVARLIYDSGSPDAALRKVRQMFARASESGCPRSEKPAACDETLAVARKAITALELCTADTSADDPMHKRGSISPR</sequence>
<proteinExistence type="predicted"/>
<organism evidence="1 2">
    <name type="scientific">Paraburkholderia franconis</name>
    <dbReference type="NCBI Taxonomy" id="2654983"/>
    <lineage>
        <taxon>Bacteria</taxon>
        <taxon>Pseudomonadati</taxon>
        <taxon>Pseudomonadota</taxon>
        <taxon>Betaproteobacteria</taxon>
        <taxon>Burkholderiales</taxon>
        <taxon>Burkholderiaceae</taxon>
        <taxon>Paraburkholderia</taxon>
    </lineage>
</organism>
<dbReference type="Proteomes" id="UP000484381">
    <property type="component" value="Unassembled WGS sequence"/>
</dbReference>
<protein>
    <submittedName>
        <fullName evidence="1">Uncharacterized protein</fullName>
    </submittedName>
</protein>
<dbReference type="EMBL" id="WHNP01000022">
    <property type="protein sequence ID" value="MPW19665.1"/>
    <property type="molecule type" value="Genomic_DNA"/>
</dbReference>
<comment type="caution">
    <text evidence="1">The sequence shown here is derived from an EMBL/GenBank/DDBJ whole genome shotgun (WGS) entry which is preliminary data.</text>
</comment>
<accession>A0A7X1THL7</accession>